<evidence type="ECO:0000313" key="4">
    <source>
        <dbReference type="Proteomes" id="UP000093694"/>
    </source>
</evidence>
<proteinExistence type="predicted"/>
<dbReference type="AlphaFoldDB" id="A0A166T0Z6"/>
<name>A0A166T0Z6_9CLOT</name>
<reference evidence="2 4" key="2">
    <citation type="journal article" date="2016" name="Front. Microbiol.">
        <title>Industrial Acetogenic Biocatalysts: A Comparative Metabolic and Genomic Analysis.</title>
        <authorList>
            <person name="Bengelsdorf F."/>
            <person name="Poehlein A."/>
            <person name="Sonja S."/>
            <person name="Erz C."/>
            <person name="Hummel T."/>
            <person name="Hoffmeister S."/>
            <person name="Daniel R."/>
            <person name="Durre P."/>
        </authorList>
    </citation>
    <scope>NUCLEOTIDE SEQUENCE [LARGE SCALE GENOMIC DNA]</scope>
    <source>
        <strain evidence="2 4">PTA-10522</strain>
    </source>
</reference>
<dbReference type="RefSeq" id="WP_063601174.1">
    <property type="nucleotide sequence ID" value="NZ_LITQ01000015.1"/>
</dbReference>
<gene>
    <name evidence="2" type="ORF">CLCOS_37550</name>
    <name evidence="1" type="ORF">WX73_00355</name>
</gene>
<comment type="caution">
    <text evidence="1">The sequence shown here is derived from an EMBL/GenBank/DDBJ whole genome shotgun (WGS) entry which is preliminary data.</text>
</comment>
<organism evidence="1 3">
    <name type="scientific">Clostridium coskatii</name>
    <dbReference type="NCBI Taxonomy" id="1705578"/>
    <lineage>
        <taxon>Bacteria</taxon>
        <taxon>Bacillati</taxon>
        <taxon>Bacillota</taxon>
        <taxon>Clostridia</taxon>
        <taxon>Eubacteriales</taxon>
        <taxon>Clostridiaceae</taxon>
        <taxon>Clostridium</taxon>
    </lineage>
</organism>
<evidence type="ECO:0000313" key="2">
    <source>
        <dbReference type="EMBL" id="OBR90780.1"/>
    </source>
</evidence>
<accession>A0A166T0Z6</accession>
<protein>
    <submittedName>
        <fullName evidence="1">Uncharacterized protein</fullName>
    </submittedName>
</protein>
<dbReference type="PATRIC" id="fig|1705578.3.peg.738"/>
<dbReference type="Proteomes" id="UP000077384">
    <property type="component" value="Unassembled WGS sequence"/>
</dbReference>
<evidence type="ECO:0000313" key="3">
    <source>
        <dbReference type="Proteomes" id="UP000077384"/>
    </source>
</evidence>
<evidence type="ECO:0000313" key="1">
    <source>
        <dbReference type="EMBL" id="OAA93037.1"/>
    </source>
</evidence>
<dbReference type="Proteomes" id="UP000093694">
    <property type="component" value="Unassembled WGS sequence"/>
</dbReference>
<keyword evidence="4" id="KW-1185">Reference proteome</keyword>
<reference evidence="1 3" key="1">
    <citation type="journal article" date="2015" name="Biotechnol. Bioeng.">
        <title>Genome sequence and phenotypic characterization of Caulobacter segnis.</title>
        <authorList>
            <person name="Patel S."/>
            <person name="Fletcher B."/>
            <person name="Scott D.C."/>
            <person name="Ely B."/>
        </authorList>
    </citation>
    <scope>NUCLEOTIDE SEQUENCE [LARGE SCALE GENOMIC DNA]</scope>
    <source>
        <strain evidence="1 3">PS02</strain>
    </source>
</reference>
<dbReference type="EMBL" id="LROR01000088">
    <property type="protein sequence ID" value="OBR90780.1"/>
    <property type="molecule type" value="Genomic_DNA"/>
</dbReference>
<sequence length="77" mass="8785">MKKLNIKSENCLLEVNDYGASINSIDLGKLVRNNLPELKNYKDYPVKLNLSIEFLGDEKLEVTPTGYEIPKEAEENK</sequence>
<dbReference type="EMBL" id="LITQ01000015">
    <property type="protein sequence ID" value="OAA93037.1"/>
    <property type="molecule type" value="Genomic_DNA"/>
</dbReference>